<dbReference type="PRINTS" id="PR00320">
    <property type="entry name" value="GPROTEINBRPT"/>
</dbReference>
<evidence type="ECO:0000259" key="8">
    <source>
        <dbReference type="Pfam" id="PF17120"/>
    </source>
</evidence>
<feature type="compositionally biased region" description="Polar residues" evidence="7">
    <location>
        <begin position="518"/>
        <end position="533"/>
    </location>
</feature>
<keyword evidence="5" id="KW-0862">Zinc</keyword>
<dbReference type="AlphaFoldDB" id="A0A397G0P7"/>
<evidence type="ECO:0000256" key="3">
    <source>
        <dbReference type="ARBA" id="ARBA00022737"/>
    </source>
</evidence>
<dbReference type="GO" id="GO:0005829">
    <property type="term" value="C:cytosol"/>
    <property type="evidence" value="ECO:0007669"/>
    <property type="project" value="TreeGrafter"/>
</dbReference>
<evidence type="ECO:0000313" key="10">
    <source>
        <dbReference type="Proteomes" id="UP000266861"/>
    </source>
</evidence>
<dbReference type="SUPFAM" id="SSF50978">
    <property type="entry name" value="WD40 repeat-like"/>
    <property type="match status" value="1"/>
</dbReference>
<keyword evidence="1 6" id="KW-0853">WD repeat</keyword>
<dbReference type="PANTHER" id="PTHR46200">
    <property type="entry name" value="GATOR COMPLEX PROTEIN WDR24"/>
    <property type="match status" value="1"/>
</dbReference>
<dbReference type="InterPro" id="IPR015943">
    <property type="entry name" value="WD40/YVTN_repeat-like_dom_sf"/>
</dbReference>
<dbReference type="GO" id="GO:0005774">
    <property type="term" value="C:vacuolar membrane"/>
    <property type="evidence" value="ECO:0007669"/>
    <property type="project" value="TreeGrafter"/>
</dbReference>
<dbReference type="Pfam" id="PF17120">
    <property type="entry name" value="zf-RING_16"/>
    <property type="match status" value="1"/>
</dbReference>
<feature type="region of interest" description="Disordered" evidence="7">
    <location>
        <begin position="518"/>
        <end position="577"/>
    </location>
</feature>
<dbReference type="Pfam" id="PF00400">
    <property type="entry name" value="WD40"/>
    <property type="match status" value="2"/>
</dbReference>
<dbReference type="EMBL" id="PQFF01000570">
    <property type="protein sequence ID" value="RHZ44591.1"/>
    <property type="molecule type" value="Genomic_DNA"/>
</dbReference>
<dbReference type="STRING" id="1348612.A0A397G0P7"/>
<gene>
    <name evidence="9" type="ORF">Glove_718g35</name>
</gene>
<dbReference type="InterPro" id="IPR037590">
    <property type="entry name" value="WDR24"/>
</dbReference>
<keyword evidence="10" id="KW-1185">Reference proteome</keyword>
<dbReference type="InterPro" id="IPR020472">
    <property type="entry name" value="WD40_PAC1"/>
</dbReference>
<protein>
    <recommendedName>
        <fullName evidence="8">WDR59/RTC1-like RING zinc finger domain-containing protein</fullName>
    </recommendedName>
</protein>
<dbReference type="GO" id="GO:0016239">
    <property type="term" value="P:positive regulation of macroautophagy"/>
    <property type="evidence" value="ECO:0007669"/>
    <property type="project" value="TreeGrafter"/>
</dbReference>
<evidence type="ECO:0000256" key="7">
    <source>
        <dbReference type="SAM" id="MobiDB-lite"/>
    </source>
</evidence>
<dbReference type="InterPro" id="IPR049566">
    <property type="entry name" value="WDR59_RTC1-like_RING_Znf"/>
</dbReference>
<dbReference type="Gene3D" id="2.130.10.10">
    <property type="entry name" value="YVTN repeat-like/Quinoprotein amine dehydrogenase"/>
    <property type="match status" value="1"/>
</dbReference>
<evidence type="ECO:0000256" key="2">
    <source>
        <dbReference type="ARBA" id="ARBA00022723"/>
    </source>
</evidence>
<feature type="compositionally biased region" description="Basic and acidic residues" evidence="7">
    <location>
        <begin position="33"/>
        <end position="46"/>
    </location>
</feature>
<evidence type="ECO:0000256" key="1">
    <source>
        <dbReference type="ARBA" id="ARBA00022574"/>
    </source>
</evidence>
<evidence type="ECO:0000256" key="4">
    <source>
        <dbReference type="ARBA" id="ARBA00022771"/>
    </source>
</evidence>
<feature type="domain" description="WDR59/RTC1-like RING zinc finger" evidence="8">
    <location>
        <begin position="708"/>
        <end position="755"/>
    </location>
</feature>
<accession>A0A397G0P7</accession>
<dbReference type="GO" id="GO:0008270">
    <property type="term" value="F:zinc ion binding"/>
    <property type="evidence" value="ECO:0007669"/>
    <property type="project" value="UniProtKB-KW"/>
</dbReference>
<name>A0A397G0P7_9GLOM</name>
<organism evidence="9 10">
    <name type="scientific">Diversispora epigaea</name>
    <dbReference type="NCBI Taxonomy" id="1348612"/>
    <lineage>
        <taxon>Eukaryota</taxon>
        <taxon>Fungi</taxon>
        <taxon>Fungi incertae sedis</taxon>
        <taxon>Mucoromycota</taxon>
        <taxon>Glomeromycotina</taxon>
        <taxon>Glomeromycetes</taxon>
        <taxon>Diversisporales</taxon>
        <taxon>Diversisporaceae</taxon>
        <taxon>Diversispora</taxon>
    </lineage>
</organism>
<dbReference type="CDD" id="cd16693">
    <property type="entry name" value="mRING-H2-C3H3C2_WDR24"/>
    <property type="match status" value="1"/>
</dbReference>
<sequence length="761" mass="87220">MSKKWFTDSKATTPTASAINNQMSFPWGNNVYEKTKTSSNNEEKQNETVYSNNPSSLHFNFALGNTWPDTSRLLLKRKLNNALVALSASQDLTQVIIAGRDVLRILRIPEWSIIEENHLRVRTNNRYCICDVKWGNGVTKNKIATATTIGAILIFDLENGRLKTELKEHRRAVNRICFQGPLLLSASHDGTMKLWDLRDPISAKFTFEGKSEGVRDAQFNALYQHDIAAAFENGTIQKWDIRKPNVYERKFNAHVGSVLAIDWHSEGRILASGGRDKAIKIWDMSQDIRKARDTILTMAGITRVQWRPDHPDEIASCAMMSDNRIFVWNLKRPYVSSYFFEEHRDVPTGFLWRDSDVLWSVSKDKSFIQQDIKISCQTLGLLSKSGIGWSAYDNIAFAIDNSNEMTDDQSRSLPYSSSQVRRAHRRISPSNFEASTLCQQKTGVASLPTFDHKSFSYLAENYKISEPDIWAACEHNSKVAWDAQRFRTAQTWKIVQLLYMTEANDTAKLENIQNVQSIPNENENVDNSIGNNKKSNKPIDLTEPNFENVIDEDESSDETEDSCEDEPHPKKYSISSSNLPKNTDQIVGFKSLVRTSWNKEPMMTQLLDYYSEQGDVQMCVTLVLVLGDELKFDQERIEQWFFSYIELLHRFQLWSAATAVIKFSKIPVVFEINQRSTTIYTTCNNCFRPLMNSTNCFWYCEKCQRLLNPCSICHLTVKGLYTWCQGCSHGGHLDHMQEWFGTNEYCPTGCGHLCSPKDYRI</sequence>
<dbReference type="GO" id="GO:0061700">
    <property type="term" value="C:GATOR2 complex"/>
    <property type="evidence" value="ECO:0007669"/>
    <property type="project" value="TreeGrafter"/>
</dbReference>
<dbReference type="OrthoDB" id="60955at2759"/>
<dbReference type="Proteomes" id="UP000266861">
    <property type="component" value="Unassembled WGS sequence"/>
</dbReference>
<feature type="compositionally biased region" description="Acidic residues" evidence="7">
    <location>
        <begin position="549"/>
        <end position="564"/>
    </location>
</feature>
<feature type="repeat" description="WD" evidence="6">
    <location>
        <begin position="166"/>
        <end position="198"/>
    </location>
</feature>
<proteinExistence type="predicted"/>
<keyword evidence="2" id="KW-0479">Metal-binding</keyword>
<feature type="region of interest" description="Disordered" evidence="7">
    <location>
        <begin position="29"/>
        <end position="49"/>
    </location>
</feature>
<evidence type="ECO:0000256" key="6">
    <source>
        <dbReference type="PROSITE-ProRule" id="PRU00221"/>
    </source>
</evidence>
<keyword evidence="4" id="KW-0863">Zinc-finger</keyword>
<feature type="repeat" description="WD" evidence="6">
    <location>
        <begin position="251"/>
        <end position="285"/>
    </location>
</feature>
<dbReference type="InterPro" id="IPR001680">
    <property type="entry name" value="WD40_rpt"/>
</dbReference>
<comment type="caution">
    <text evidence="9">The sequence shown here is derived from an EMBL/GenBank/DDBJ whole genome shotgun (WGS) entry which is preliminary data.</text>
</comment>
<dbReference type="GO" id="GO:1904263">
    <property type="term" value="P:positive regulation of TORC1 signaling"/>
    <property type="evidence" value="ECO:0007669"/>
    <property type="project" value="TreeGrafter"/>
</dbReference>
<dbReference type="PANTHER" id="PTHR46200:SF1">
    <property type="entry name" value="GATOR COMPLEX PROTEIN WDR24"/>
    <property type="match status" value="1"/>
</dbReference>
<dbReference type="InterPro" id="IPR036322">
    <property type="entry name" value="WD40_repeat_dom_sf"/>
</dbReference>
<reference evidence="9 10" key="1">
    <citation type="submission" date="2018-08" db="EMBL/GenBank/DDBJ databases">
        <title>Genome and evolution of the arbuscular mycorrhizal fungus Diversispora epigaea (formerly Glomus versiforme) and its bacterial endosymbionts.</title>
        <authorList>
            <person name="Sun X."/>
            <person name="Fei Z."/>
            <person name="Harrison M."/>
        </authorList>
    </citation>
    <scope>NUCLEOTIDE SEQUENCE [LARGE SCALE GENOMIC DNA]</scope>
    <source>
        <strain evidence="9 10">IT104</strain>
    </source>
</reference>
<evidence type="ECO:0000256" key="5">
    <source>
        <dbReference type="ARBA" id="ARBA00022833"/>
    </source>
</evidence>
<dbReference type="PROSITE" id="PS00678">
    <property type="entry name" value="WD_REPEATS_1"/>
    <property type="match status" value="2"/>
</dbReference>
<keyword evidence="3" id="KW-0677">Repeat</keyword>
<dbReference type="PROSITE" id="PS50294">
    <property type="entry name" value="WD_REPEATS_REGION"/>
    <property type="match status" value="2"/>
</dbReference>
<evidence type="ECO:0000313" key="9">
    <source>
        <dbReference type="EMBL" id="RHZ44591.1"/>
    </source>
</evidence>
<dbReference type="PROSITE" id="PS50082">
    <property type="entry name" value="WD_REPEATS_2"/>
    <property type="match status" value="2"/>
</dbReference>
<dbReference type="SMART" id="SM00320">
    <property type="entry name" value="WD40"/>
    <property type="match status" value="4"/>
</dbReference>
<dbReference type="InterPro" id="IPR019775">
    <property type="entry name" value="WD40_repeat_CS"/>
</dbReference>